<evidence type="ECO:0000256" key="1">
    <source>
        <dbReference type="SAM" id="MobiDB-lite"/>
    </source>
</evidence>
<dbReference type="Proteomes" id="UP000824469">
    <property type="component" value="Unassembled WGS sequence"/>
</dbReference>
<accession>A0AA38BZZ3</accession>
<dbReference type="EMBL" id="JAHRHJ020003813">
    <property type="protein sequence ID" value="KAH9287482.1"/>
    <property type="molecule type" value="Genomic_DNA"/>
</dbReference>
<feature type="region of interest" description="Disordered" evidence="1">
    <location>
        <begin position="1"/>
        <end position="23"/>
    </location>
</feature>
<gene>
    <name evidence="2" type="ORF">KI387_031599</name>
</gene>
<name>A0AA38BZZ3_TAXCH</name>
<feature type="non-terminal residue" evidence="2">
    <location>
        <position position="162"/>
    </location>
</feature>
<feature type="non-terminal residue" evidence="2">
    <location>
        <position position="1"/>
    </location>
</feature>
<evidence type="ECO:0000313" key="2">
    <source>
        <dbReference type="EMBL" id="KAH9287482.1"/>
    </source>
</evidence>
<sequence length="162" mass="16878">DMELEQSMLPHLEKHGRDTPLDSDEIPLHGERRVVGAHLNPPNDQTLSLGFPNQGRSIVNPFGINGGDLSLPRRYNLFFGTYMDAHSIPMYGGFFGKGANTQGLGSASRSGTGNTCGSGTISQTISAQFSGTLGTLCVTASGPLLAIGVSRGGTSESRGTGP</sequence>
<proteinExistence type="predicted"/>
<organism evidence="2 3">
    <name type="scientific">Taxus chinensis</name>
    <name type="common">Chinese yew</name>
    <name type="synonym">Taxus wallichiana var. chinensis</name>
    <dbReference type="NCBI Taxonomy" id="29808"/>
    <lineage>
        <taxon>Eukaryota</taxon>
        <taxon>Viridiplantae</taxon>
        <taxon>Streptophyta</taxon>
        <taxon>Embryophyta</taxon>
        <taxon>Tracheophyta</taxon>
        <taxon>Spermatophyta</taxon>
        <taxon>Pinopsida</taxon>
        <taxon>Pinidae</taxon>
        <taxon>Conifers II</taxon>
        <taxon>Cupressales</taxon>
        <taxon>Taxaceae</taxon>
        <taxon>Taxus</taxon>
    </lineage>
</organism>
<protein>
    <submittedName>
        <fullName evidence="2">Uncharacterized protein</fullName>
    </submittedName>
</protein>
<feature type="compositionally biased region" description="Basic and acidic residues" evidence="1">
    <location>
        <begin position="11"/>
        <end position="23"/>
    </location>
</feature>
<comment type="caution">
    <text evidence="2">The sequence shown here is derived from an EMBL/GenBank/DDBJ whole genome shotgun (WGS) entry which is preliminary data.</text>
</comment>
<evidence type="ECO:0000313" key="3">
    <source>
        <dbReference type="Proteomes" id="UP000824469"/>
    </source>
</evidence>
<dbReference type="AlphaFoldDB" id="A0AA38BZZ3"/>
<reference evidence="2 3" key="1">
    <citation type="journal article" date="2021" name="Nat. Plants">
        <title>The Taxus genome provides insights into paclitaxel biosynthesis.</title>
        <authorList>
            <person name="Xiong X."/>
            <person name="Gou J."/>
            <person name="Liao Q."/>
            <person name="Li Y."/>
            <person name="Zhou Q."/>
            <person name="Bi G."/>
            <person name="Li C."/>
            <person name="Du R."/>
            <person name="Wang X."/>
            <person name="Sun T."/>
            <person name="Guo L."/>
            <person name="Liang H."/>
            <person name="Lu P."/>
            <person name="Wu Y."/>
            <person name="Zhang Z."/>
            <person name="Ro D.K."/>
            <person name="Shang Y."/>
            <person name="Huang S."/>
            <person name="Yan J."/>
        </authorList>
    </citation>
    <scope>NUCLEOTIDE SEQUENCE [LARGE SCALE GENOMIC DNA]</scope>
    <source>
        <strain evidence="2">Ta-2019</strain>
    </source>
</reference>
<keyword evidence="3" id="KW-1185">Reference proteome</keyword>